<dbReference type="Pfam" id="PF19313">
    <property type="entry name" value="DUF5916"/>
    <property type="match status" value="1"/>
</dbReference>
<feature type="domain" description="DUF5916" evidence="1">
    <location>
        <begin position="231"/>
        <end position="321"/>
    </location>
</feature>
<evidence type="ECO:0000313" key="3">
    <source>
        <dbReference type="Proteomes" id="UP000286715"/>
    </source>
</evidence>
<proteinExistence type="predicted"/>
<dbReference type="InterPro" id="IPR045670">
    <property type="entry name" value="DUF5916"/>
</dbReference>
<dbReference type="SUPFAM" id="SSF49344">
    <property type="entry name" value="CBD9-like"/>
    <property type="match status" value="1"/>
</dbReference>
<keyword evidence="3" id="KW-1185">Reference proteome</keyword>
<sequence length="707" mass="81206">MKINGQSLKSQYINEPIKVDGKLSESVWEGILQPLALTQRELFEGKPSEHKTWIGIAHDAQNLYIAIRCEQPRHTITAYELARDFNVQLDDVFYILIDTYYDKRNAFVFYTNPRGARGDYQVFDNGKATNLNWNTVWDVKTSIDSAGWTAEFVIPFISLRFESKSDSTIWGINFERNIRYLREQSLWMGWKRDSRLNLVTNAGQIHLSNVPNSKKFTEFKPYGISGVGGQRNGENSLNWRSLVNAGLDINYLINASYRLNISLNTDFAQIESDRQQVNLTRFPLFFPELREFFLEGQDFFDMGFGGDRIIPFYTRRIGLDSNYQPIPILAGVRLLGKSKGTTLGAMSIQTAKTNNAIAENFSAFSMRKDLGIQSTVGGMTILRINENYQHTTTGVNFRYSTSHFLGSKNLNIGGALVGTATSQTALNNENFAYRFFVQYPNDKFNIFLSTQQAGRNFSPKVGLMRREDFNEYFAIINYQPRPNPNGRWKWIRQFVISPGSVTLTRINEGNRLQTFQYSFSPIGLETRSGESIYLYATRHAEGIFVPFRIFANTIIEPGEYWFTRYSAELSTFRGRKIWFSGNYSIGQLFDGRSTDVSVDVNVRTSRFIQFTLLNTYSQGMFQQSGFDVLLTSLRVRYAFNPNTFGFILAQYNSATQEYLMNYRLQWIPFPGADFFFIANQTLRPLPDRGLTTASVNVMGKLIWRFVM</sequence>
<dbReference type="AlphaFoldDB" id="A0A401XIR6"/>
<comment type="caution">
    <text evidence="2">The sequence shown here is derived from an EMBL/GenBank/DDBJ whole genome shotgun (WGS) entry which is preliminary data.</text>
</comment>
<reference evidence="2 3" key="1">
    <citation type="submission" date="2018-11" db="EMBL/GenBank/DDBJ databases">
        <title>Schleiferia aggregans sp. nov., a moderately thermophilic heterotrophic bacterium isolated from microbial mats at a terrestrial hot spring.</title>
        <authorList>
            <person name="Iino T."/>
            <person name="Ohkuma M."/>
            <person name="Haruta S."/>
        </authorList>
    </citation>
    <scope>NUCLEOTIDE SEQUENCE [LARGE SCALE GENOMIC DNA]</scope>
    <source>
        <strain evidence="2 3">LA</strain>
    </source>
</reference>
<protein>
    <recommendedName>
        <fullName evidence="1">DUF5916 domain-containing protein</fullName>
    </recommendedName>
</protein>
<evidence type="ECO:0000313" key="2">
    <source>
        <dbReference type="EMBL" id="GCD76912.1"/>
    </source>
</evidence>
<dbReference type="CDD" id="cd09618">
    <property type="entry name" value="CBM9_like_2"/>
    <property type="match status" value="1"/>
</dbReference>
<dbReference type="EMBL" id="BHZE01000003">
    <property type="protein sequence ID" value="GCD76912.1"/>
    <property type="molecule type" value="Genomic_DNA"/>
</dbReference>
<evidence type="ECO:0000259" key="1">
    <source>
        <dbReference type="Pfam" id="PF19313"/>
    </source>
</evidence>
<accession>A0A401XIR6</accession>
<gene>
    <name evidence="2" type="ORF">JCM31826_03940</name>
</gene>
<name>A0A401XIR6_9FLAO</name>
<dbReference type="Proteomes" id="UP000286715">
    <property type="component" value="Unassembled WGS sequence"/>
</dbReference>
<organism evidence="2 3">
    <name type="scientific">Thermaurantimonas aggregans</name>
    <dbReference type="NCBI Taxonomy" id="2173829"/>
    <lineage>
        <taxon>Bacteria</taxon>
        <taxon>Pseudomonadati</taxon>
        <taxon>Bacteroidota</taxon>
        <taxon>Flavobacteriia</taxon>
        <taxon>Flavobacteriales</taxon>
        <taxon>Schleiferiaceae</taxon>
        <taxon>Thermaurantimonas</taxon>
    </lineage>
</organism>
<dbReference type="Gene3D" id="2.60.40.1190">
    <property type="match status" value="1"/>
</dbReference>